<evidence type="ECO:0000313" key="2">
    <source>
        <dbReference type="Proteomes" id="UP000012101"/>
    </source>
</evidence>
<organism evidence="1 2">
    <name type="scientific">Leptospira weilii str. 2006001855</name>
    <dbReference type="NCBI Taxonomy" id="996804"/>
    <lineage>
        <taxon>Bacteria</taxon>
        <taxon>Pseudomonadati</taxon>
        <taxon>Spirochaetota</taxon>
        <taxon>Spirochaetia</taxon>
        <taxon>Leptospirales</taxon>
        <taxon>Leptospiraceae</taxon>
        <taxon>Leptospira</taxon>
    </lineage>
</organism>
<comment type="caution">
    <text evidence="1">The sequence shown here is derived from an EMBL/GenBank/DDBJ whole genome shotgun (WGS) entry which is preliminary data.</text>
</comment>
<dbReference type="Proteomes" id="UP000012101">
    <property type="component" value="Unassembled WGS sequence"/>
</dbReference>
<dbReference type="EMBL" id="AFJM02000031">
    <property type="protein sequence ID" value="EMM73104.1"/>
    <property type="molecule type" value="Genomic_DNA"/>
</dbReference>
<dbReference type="AlphaFoldDB" id="M6FSQ1"/>
<evidence type="ECO:0000313" key="1">
    <source>
        <dbReference type="EMBL" id="EMM73104.1"/>
    </source>
</evidence>
<gene>
    <name evidence="1" type="ORF">LEP1GSC038_0228</name>
</gene>
<sequence length="52" mass="5992">MWRLVSFSLQSSATRFFGRRHFRTHTSSISVLFSSSAKVLNHSLFPVSFPVF</sequence>
<accession>M6FSQ1</accession>
<name>M6FSQ1_9LEPT</name>
<protein>
    <submittedName>
        <fullName evidence="1">Uncharacterized protein</fullName>
    </submittedName>
</protein>
<reference evidence="1 2" key="1">
    <citation type="submission" date="2013-01" db="EMBL/GenBank/DDBJ databases">
        <authorList>
            <person name="Harkins D.M."/>
            <person name="Durkin A.S."/>
            <person name="Brinkac L.M."/>
            <person name="Haft D.H."/>
            <person name="Selengut J.D."/>
            <person name="Sanka R."/>
            <person name="DePew J."/>
            <person name="Purushe J."/>
            <person name="Hospenthal D.R."/>
            <person name="Murray C.K."/>
            <person name="Pimentel G."/>
            <person name="Wasfy M."/>
            <person name="Vinetz J.M."/>
            <person name="Sutton G.G."/>
            <person name="Nierman W.C."/>
            <person name="Fouts D.E."/>
        </authorList>
    </citation>
    <scope>NUCLEOTIDE SEQUENCE [LARGE SCALE GENOMIC DNA]</scope>
    <source>
        <strain evidence="1 2">2006001855</strain>
    </source>
</reference>
<proteinExistence type="predicted"/>